<feature type="transmembrane region" description="Helical" evidence="9">
    <location>
        <begin position="923"/>
        <end position="947"/>
    </location>
</feature>
<dbReference type="PROSITE" id="PS00211">
    <property type="entry name" value="ABC_TRANSPORTER_1"/>
    <property type="match status" value="1"/>
</dbReference>
<evidence type="ECO:0000256" key="1">
    <source>
        <dbReference type="ARBA" id="ARBA00004141"/>
    </source>
</evidence>
<evidence type="ECO:0000313" key="13">
    <source>
        <dbReference type="Proteomes" id="UP001275084"/>
    </source>
</evidence>
<dbReference type="InterPro" id="IPR039421">
    <property type="entry name" value="Type_1_exporter"/>
</dbReference>
<dbReference type="CDD" id="cd18578">
    <property type="entry name" value="ABC_6TM_Pgp_ABCB1_D2_like"/>
    <property type="match status" value="1"/>
</dbReference>
<protein>
    <submittedName>
        <fullName evidence="12">P-loop containing nucleoside triphosphate hydrolase protein</fullName>
    </submittedName>
</protein>
<evidence type="ECO:0000259" key="11">
    <source>
        <dbReference type="PROSITE" id="PS50929"/>
    </source>
</evidence>
<evidence type="ECO:0000256" key="8">
    <source>
        <dbReference type="SAM" id="MobiDB-lite"/>
    </source>
</evidence>
<feature type="transmembrane region" description="Helical" evidence="9">
    <location>
        <begin position="1068"/>
        <end position="1087"/>
    </location>
</feature>
<keyword evidence="5" id="KW-0067">ATP-binding</keyword>
<dbReference type="FunFam" id="3.40.50.300:FF:000604">
    <property type="entry name" value="ABC transporter B family member 28"/>
    <property type="match status" value="1"/>
</dbReference>
<comment type="caution">
    <text evidence="12">The sequence shown here is derived from an EMBL/GenBank/DDBJ whole genome shotgun (WGS) entry which is preliminary data.</text>
</comment>
<dbReference type="InterPro" id="IPR003439">
    <property type="entry name" value="ABC_transporter-like_ATP-bd"/>
</dbReference>
<feature type="transmembrane region" description="Helical" evidence="9">
    <location>
        <begin position="1035"/>
        <end position="1056"/>
    </location>
</feature>
<keyword evidence="13" id="KW-1185">Reference proteome</keyword>
<dbReference type="PANTHER" id="PTHR43394">
    <property type="entry name" value="ATP-DEPENDENT PERMEASE MDL1, MITOCHONDRIAL"/>
    <property type="match status" value="1"/>
</dbReference>
<evidence type="ECO:0000256" key="7">
    <source>
        <dbReference type="ARBA" id="ARBA00023136"/>
    </source>
</evidence>
<dbReference type="InterPro" id="IPR027417">
    <property type="entry name" value="P-loop_NTPase"/>
</dbReference>
<dbReference type="PROSITE" id="PS50929">
    <property type="entry name" value="ABC_TM1F"/>
    <property type="match status" value="2"/>
</dbReference>
<keyword evidence="2" id="KW-0813">Transport</keyword>
<dbReference type="PANTHER" id="PTHR43394:SF15">
    <property type="entry name" value="ALPHA-FACTOR-TRANSPORTING ATPASE"/>
    <property type="match status" value="1"/>
</dbReference>
<dbReference type="GO" id="GO:0090374">
    <property type="term" value="P:oligopeptide export from mitochondrion"/>
    <property type="evidence" value="ECO:0007669"/>
    <property type="project" value="TreeGrafter"/>
</dbReference>
<feature type="domain" description="ABC transporter" evidence="10">
    <location>
        <begin position="1129"/>
        <end position="1398"/>
    </location>
</feature>
<feature type="domain" description="ABC transporter" evidence="10">
    <location>
        <begin position="400"/>
        <end position="639"/>
    </location>
</feature>
<feature type="transmembrane region" description="Helical" evidence="9">
    <location>
        <begin position="222"/>
        <end position="242"/>
    </location>
</feature>
<feature type="region of interest" description="Disordered" evidence="8">
    <location>
        <begin position="1184"/>
        <end position="1225"/>
    </location>
</feature>
<keyword evidence="4" id="KW-0547">Nucleotide-binding</keyword>
<comment type="subcellular location">
    <subcellularLocation>
        <location evidence="1">Membrane</location>
        <topology evidence="1">Multi-pass membrane protein</topology>
    </subcellularLocation>
</comment>
<dbReference type="FunFam" id="3.40.50.300:FF:001471">
    <property type="entry name" value="P-loop containing nucleoside triphosphate hydrolase protein"/>
    <property type="match status" value="1"/>
</dbReference>
<reference evidence="12" key="2">
    <citation type="submission" date="2023-06" db="EMBL/GenBank/DDBJ databases">
        <authorList>
            <consortium name="Lawrence Berkeley National Laboratory"/>
            <person name="Haridas S."/>
            <person name="Hensen N."/>
            <person name="Bonometti L."/>
            <person name="Westerberg I."/>
            <person name="Brannstrom I.O."/>
            <person name="Guillou S."/>
            <person name="Cros-Aarteil S."/>
            <person name="Calhoun S."/>
            <person name="Kuo A."/>
            <person name="Mondo S."/>
            <person name="Pangilinan J."/>
            <person name="Riley R."/>
            <person name="Labutti K."/>
            <person name="Andreopoulos B."/>
            <person name="Lipzen A."/>
            <person name="Chen C."/>
            <person name="Yanf M."/>
            <person name="Daum C."/>
            <person name="Ng V."/>
            <person name="Clum A."/>
            <person name="Steindorff A."/>
            <person name="Ohm R."/>
            <person name="Martin F."/>
            <person name="Silar P."/>
            <person name="Natvig D."/>
            <person name="Lalanne C."/>
            <person name="Gautier V."/>
            <person name="Ament-Velasquez S.L."/>
            <person name="Kruys A."/>
            <person name="Hutchinson M.I."/>
            <person name="Powell A.J."/>
            <person name="Barry K."/>
            <person name="Miller A.N."/>
            <person name="Grigoriev I.V."/>
            <person name="Debuchy R."/>
            <person name="Gladieux P."/>
            <person name="Thoren M.H."/>
            <person name="Johannesson H."/>
        </authorList>
    </citation>
    <scope>NUCLEOTIDE SEQUENCE</scope>
    <source>
        <strain evidence="12">CBS 955.72</strain>
    </source>
</reference>
<dbReference type="InterPro" id="IPR011527">
    <property type="entry name" value="ABC1_TM_dom"/>
</dbReference>
<feature type="compositionally biased region" description="Pro residues" evidence="8">
    <location>
        <begin position="1186"/>
        <end position="1209"/>
    </location>
</feature>
<evidence type="ECO:0000256" key="4">
    <source>
        <dbReference type="ARBA" id="ARBA00022741"/>
    </source>
</evidence>
<feature type="transmembrane region" description="Helical" evidence="9">
    <location>
        <begin position="195"/>
        <end position="216"/>
    </location>
</feature>
<evidence type="ECO:0000313" key="12">
    <source>
        <dbReference type="EMBL" id="KAK3346607.1"/>
    </source>
</evidence>
<dbReference type="Gene3D" id="3.40.50.300">
    <property type="entry name" value="P-loop containing nucleotide triphosphate hydrolases"/>
    <property type="match status" value="2"/>
</dbReference>
<proteinExistence type="predicted"/>
<gene>
    <name evidence="12" type="ORF">B0T25DRAFT_583766</name>
</gene>
<feature type="transmembrane region" description="Helical" evidence="9">
    <location>
        <begin position="850"/>
        <end position="871"/>
    </location>
</feature>
<evidence type="ECO:0000259" key="10">
    <source>
        <dbReference type="PROSITE" id="PS50893"/>
    </source>
</evidence>
<keyword evidence="12" id="KW-0378">Hydrolase</keyword>
<name>A0AAJ0MAZ3_9PEZI</name>
<feature type="compositionally biased region" description="Polar residues" evidence="8">
    <location>
        <begin position="643"/>
        <end position="652"/>
    </location>
</feature>
<sequence length="1450" mass="157626">MASSSIRSSTILGQSTTYSSWSFKKEAPFPQDAIIDIPETATAAKESVPGPKSSWKDLFAFTRGSHRLIIACAVVTSALVAGGRTAYAILLGKIFGIVSQWGANQLDGDDFLSQISLWSGYMCLLGLGMWLISSIDIALWVVTGELRARTAREVVFASLLHKATQWYDLREDGISSMTVGIQTQIRELQMATSQILGYLVSDILIFLACIIVAFAYSYKLTLVMLSTGIPSALILWFISRFLDPAIEAQKRELAEASKQATAATTAIDLVKVYNGADHEAFRFISAIRRSAKYYSRQVLCNCGQMSYIKFWTIMLFVTGFYFAVVLVNWGELTPGGALTTFYTAVIAFRSIEALGPQWLVIAKGMAAGQLLKRLASEGDQGEEAADTTSSPRIMKCFGEIELSDVSFAYPSNPTKTVLYPSSFQFPAGQLTFVIGKSGSGKSTLANLLLRFYEPLTGRITVDNNLITELDLQWLRSNVTLIQQSSILFNDTFLQNVAFGARNPGNITLAEVQEACNMALLQSTIVGMPDGLNTEIGPNGYALSGGQRQRLALARAKLRDPPVLILDEITSGLDPVSRTLIMEAIRIWRKGKTTVIITHEVGHIEDDEYVYVLENGHVVQQGFRKKLSEISGLFASLLASADGVTSSRHPSASQRDHDSDSDAREEDEPVVEDARYERFLRGLMADRRKPDGLFNHIPLPGERIHTAGNLGGSPGGSRRNSDTGSINVVTRMGLDIQNNRISSARRPQMRNNAGAKSNASLESLELFFLERLAKSKDRKAGLSQGPRLPSMTAILRTVWPTLDSMGKIQLALGLLMCLVMAGSNPVFSLIFTQLLGAFWLPEGRQEAGSKWASYLTIVAVVDAASIFLAYLFMERVAQKWVNALRAEAIKRILSQPKSWFDKPNHSPGRIAQCLDRNAEEMRKLVGMFVPIILTVTCMILSSLIWALVIRWDLTLVTLAGVPVAIGTARANSLVSDKWESICDQAAETAGTIFSETFSNIRVVRALTLEGYFTNKHTQAAAAAYRVGVKRSVFVGIFYGLFQSITFFLNALVFFYGAKILSENLTTVTDVLRVINLLLFSLGTSVGMLSNISQIAASKATATQLLYYANLPHTASHEAHGEGRITTPLPVHMTNLLFAYPGAPNKQVLHNVNLEIAPGTSTAVVGASGCGKSTIAALLLRLYDPQSSLPPAPPSPPPGATPTTIPPPPSHRPSDSSLTYAHHPASSLNTPSLRTHLAYVPQHPFLFPATVRDNITYGLHASSPLLSQASVEAAARAADIHDFIVSLPQGYDTLVGEGGMAVSGGQAQRLGIARALVRRPKMVVMDEPTSALDAEGAEGVRRLVKRLAGKGVGVVVVTHSKEMMRVVDRVVMVDSGRVVETGVYDELVRRQGLFAQLVGGGVWMGNGEGRSRQGRGDRGGGEAERARLREEALRWLEGSETSGSGEKFGRMI</sequence>
<feature type="transmembrane region" description="Helical" evidence="9">
    <location>
        <begin position="310"/>
        <end position="329"/>
    </location>
</feature>
<dbReference type="InterPro" id="IPR036640">
    <property type="entry name" value="ABC1_TM_sf"/>
</dbReference>
<dbReference type="GO" id="GO:0005743">
    <property type="term" value="C:mitochondrial inner membrane"/>
    <property type="evidence" value="ECO:0007669"/>
    <property type="project" value="TreeGrafter"/>
</dbReference>
<dbReference type="InterPro" id="IPR003593">
    <property type="entry name" value="AAA+_ATPase"/>
</dbReference>
<feature type="transmembrane region" description="Helical" evidence="9">
    <location>
        <begin position="118"/>
        <end position="142"/>
    </location>
</feature>
<dbReference type="InterPro" id="IPR017871">
    <property type="entry name" value="ABC_transporter-like_CS"/>
</dbReference>
<reference evidence="12" key="1">
    <citation type="journal article" date="2023" name="Mol. Phylogenet. Evol.">
        <title>Genome-scale phylogeny and comparative genomics of the fungal order Sordariales.</title>
        <authorList>
            <person name="Hensen N."/>
            <person name="Bonometti L."/>
            <person name="Westerberg I."/>
            <person name="Brannstrom I.O."/>
            <person name="Guillou S."/>
            <person name="Cros-Aarteil S."/>
            <person name="Calhoun S."/>
            <person name="Haridas S."/>
            <person name="Kuo A."/>
            <person name="Mondo S."/>
            <person name="Pangilinan J."/>
            <person name="Riley R."/>
            <person name="LaButti K."/>
            <person name="Andreopoulos B."/>
            <person name="Lipzen A."/>
            <person name="Chen C."/>
            <person name="Yan M."/>
            <person name="Daum C."/>
            <person name="Ng V."/>
            <person name="Clum A."/>
            <person name="Steindorff A."/>
            <person name="Ohm R.A."/>
            <person name="Martin F."/>
            <person name="Silar P."/>
            <person name="Natvig D.O."/>
            <person name="Lalanne C."/>
            <person name="Gautier V."/>
            <person name="Ament-Velasquez S.L."/>
            <person name="Kruys A."/>
            <person name="Hutchinson M.I."/>
            <person name="Powell A.J."/>
            <person name="Barry K."/>
            <person name="Miller A.N."/>
            <person name="Grigoriev I.V."/>
            <person name="Debuchy R."/>
            <person name="Gladieux P."/>
            <person name="Hiltunen Thoren M."/>
            <person name="Johannesson H."/>
        </authorList>
    </citation>
    <scope>NUCLEOTIDE SEQUENCE</scope>
    <source>
        <strain evidence="12">CBS 955.72</strain>
    </source>
</reference>
<dbReference type="CDD" id="cd18577">
    <property type="entry name" value="ABC_6TM_Pgp_ABCB1_D1_like"/>
    <property type="match status" value="1"/>
</dbReference>
<feature type="transmembrane region" description="Helical" evidence="9">
    <location>
        <begin position="68"/>
        <end position="98"/>
    </location>
</feature>
<dbReference type="SUPFAM" id="SSF52540">
    <property type="entry name" value="P-loop containing nucleoside triphosphate hydrolases"/>
    <property type="match status" value="2"/>
</dbReference>
<keyword evidence="7 9" id="KW-0472">Membrane</keyword>
<evidence type="ECO:0000256" key="3">
    <source>
        <dbReference type="ARBA" id="ARBA00022692"/>
    </source>
</evidence>
<keyword evidence="6 9" id="KW-1133">Transmembrane helix</keyword>
<feature type="domain" description="ABC transmembrane type-1" evidence="11">
    <location>
        <begin position="810"/>
        <end position="1095"/>
    </location>
</feature>
<dbReference type="SMART" id="SM00382">
    <property type="entry name" value="AAA"/>
    <property type="match status" value="2"/>
</dbReference>
<dbReference type="EMBL" id="JAUIQD010000006">
    <property type="protein sequence ID" value="KAK3346607.1"/>
    <property type="molecule type" value="Genomic_DNA"/>
</dbReference>
<feature type="domain" description="ABC transmembrane type-1" evidence="11">
    <location>
        <begin position="73"/>
        <end position="363"/>
    </location>
</feature>
<dbReference type="SUPFAM" id="SSF90123">
    <property type="entry name" value="ABC transporter transmembrane region"/>
    <property type="match status" value="2"/>
</dbReference>
<feature type="region of interest" description="Disordered" evidence="8">
    <location>
        <begin position="643"/>
        <end position="669"/>
    </location>
</feature>
<dbReference type="Gene3D" id="1.20.1560.10">
    <property type="entry name" value="ABC transporter type 1, transmembrane domain"/>
    <property type="match status" value="2"/>
</dbReference>
<organism evidence="12 13">
    <name type="scientific">Lasiosphaeria hispida</name>
    <dbReference type="NCBI Taxonomy" id="260671"/>
    <lineage>
        <taxon>Eukaryota</taxon>
        <taxon>Fungi</taxon>
        <taxon>Dikarya</taxon>
        <taxon>Ascomycota</taxon>
        <taxon>Pezizomycotina</taxon>
        <taxon>Sordariomycetes</taxon>
        <taxon>Sordariomycetidae</taxon>
        <taxon>Sordariales</taxon>
        <taxon>Lasiosphaeriaceae</taxon>
        <taxon>Lasiosphaeria</taxon>
    </lineage>
</organism>
<dbReference type="GO" id="GO:0015421">
    <property type="term" value="F:ABC-type oligopeptide transporter activity"/>
    <property type="evidence" value="ECO:0007669"/>
    <property type="project" value="TreeGrafter"/>
</dbReference>
<dbReference type="PROSITE" id="PS50893">
    <property type="entry name" value="ABC_TRANSPORTER_2"/>
    <property type="match status" value="2"/>
</dbReference>
<evidence type="ECO:0000256" key="5">
    <source>
        <dbReference type="ARBA" id="ARBA00022840"/>
    </source>
</evidence>
<dbReference type="Pfam" id="PF00664">
    <property type="entry name" value="ABC_membrane"/>
    <property type="match status" value="2"/>
</dbReference>
<keyword evidence="3 9" id="KW-0812">Transmembrane</keyword>
<dbReference type="GO" id="GO:0005524">
    <property type="term" value="F:ATP binding"/>
    <property type="evidence" value="ECO:0007669"/>
    <property type="project" value="UniProtKB-KW"/>
</dbReference>
<dbReference type="GO" id="GO:0016887">
    <property type="term" value="F:ATP hydrolysis activity"/>
    <property type="evidence" value="ECO:0007669"/>
    <property type="project" value="InterPro"/>
</dbReference>
<feature type="transmembrane region" description="Helical" evidence="9">
    <location>
        <begin position="809"/>
        <end position="830"/>
    </location>
</feature>
<evidence type="ECO:0000256" key="2">
    <source>
        <dbReference type="ARBA" id="ARBA00022448"/>
    </source>
</evidence>
<evidence type="ECO:0000256" key="9">
    <source>
        <dbReference type="SAM" id="Phobius"/>
    </source>
</evidence>
<evidence type="ECO:0000256" key="6">
    <source>
        <dbReference type="ARBA" id="ARBA00022989"/>
    </source>
</evidence>
<accession>A0AAJ0MAZ3</accession>
<dbReference type="Proteomes" id="UP001275084">
    <property type="component" value="Unassembled WGS sequence"/>
</dbReference>
<dbReference type="Pfam" id="PF00005">
    <property type="entry name" value="ABC_tran"/>
    <property type="match status" value="2"/>
</dbReference>